<sequence>MRHARPRPPAPRARRLTGIAAFCAAVLLAAPAWADDDDPPPAPLALHLRETLDLWRNTRGGLQVGDTQLNKLQLVADFNGTHLGLPGWTARLQYFRANGERLSGGRIGDVQTASNIEALSTDRLMEAWVARRFGRGDLKAGLIDLNAEFDSIGAAGLFLNSSHGIGPDLSKSGLDGPSIFPVSAPGAQARWRPSKRLSLAAAAFGGTPGDLAHPKAFAAARLSARDGALLIGQANWSLGEDARVALGAWRYTASFDRLDRPDLRQHGWAGTYAFVEGPLPVEHVKGWLRAGLTDRGVATVSDYLGGGLTREAPFASRPDDAIGLAVGRAGLGGPARRAAGLPAAETTVELTYRYQLSHALAVQPDLQYVRHPASRAGLPDALAVGLRLSFGLDRTFGAPADAPGPTR</sequence>
<evidence type="ECO:0000313" key="3">
    <source>
        <dbReference type="EMBL" id="RAK53655.1"/>
    </source>
</evidence>
<dbReference type="AlphaFoldDB" id="A0A328AGL7"/>
<comment type="similarity">
    <text evidence="1 2">Belongs to the OprB family.</text>
</comment>
<dbReference type="EMBL" id="QFYQ01000001">
    <property type="protein sequence ID" value="RAK53655.1"/>
    <property type="molecule type" value="Genomic_DNA"/>
</dbReference>
<feature type="signal peptide" evidence="2">
    <location>
        <begin position="1"/>
        <end position="34"/>
    </location>
</feature>
<evidence type="ECO:0000313" key="4">
    <source>
        <dbReference type="Proteomes" id="UP000249254"/>
    </source>
</evidence>
<dbReference type="InterPro" id="IPR038673">
    <property type="entry name" value="OprB_sf"/>
</dbReference>
<organism evidence="3 4">
    <name type="scientific">Phenylobacterium soli</name>
    <dbReference type="NCBI Taxonomy" id="2170551"/>
    <lineage>
        <taxon>Bacteria</taxon>
        <taxon>Pseudomonadati</taxon>
        <taxon>Pseudomonadota</taxon>
        <taxon>Alphaproteobacteria</taxon>
        <taxon>Caulobacterales</taxon>
        <taxon>Caulobacteraceae</taxon>
        <taxon>Phenylobacterium</taxon>
    </lineage>
</organism>
<evidence type="ECO:0000256" key="2">
    <source>
        <dbReference type="RuleBase" id="RU363072"/>
    </source>
</evidence>
<dbReference type="Gene3D" id="2.40.160.180">
    <property type="entry name" value="Carbohydrate-selective porin OprB"/>
    <property type="match status" value="1"/>
</dbReference>
<dbReference type="PANTHER" id="PTHR37944:SF1">
    <property type="entry name" value="PORIN B"/>
    <property type="match status" value="1"/>
</dbReference>
<dbReference type="InterPro" id="IPR052932">
    <property type="entry name" value="OprB_Porin"/>
</dbReference>
<accession>A0A328AGL7</accession>
<dbReference type="Proteomes" id="UP000249254">
    <property type="component" value="Unassembled WGS sequence"/>
</dbReference>
<protein>
    <submittedName>
        <fullName evidence="3">Uncharacterized protein</fullName>
    </submittedName>
</protein>
<dbReference type="InterPro" id="IPR007049">
    <property type="entry name" value="Carb-sel_porin_OprB"/>
</dbReference>
<dbReference type="PANTHER" id="PTHR37944">
    <property type="entry name" value="PORIN B"/>
    <property type="match status" value="1"/>
</dbReference>
<gene>
    <name evidence="3" type="ORF">DJ017_03485</name>
</gene>
<keyword evidence="2" id="KW-0732">Signal</keyword>
<name>A0A328AGL7_9CAUL</name>
<keyword evidence="4" id="KW-1185">Reference proteome</keyword>
<comment type="caution">
    <text evidence="3">The sequence shown here is derived from an EMBL/GenBank/DDBJ whole genome shotgun (WGS) entry which is preliminary data.</text>
</comment>
<dbReference type="GO" id="GO:0015288">
    <property type="term" value="F:porin activity"/>
    <property type="evidence" value="ECO:0007669"/>
    <property type="project" value="InterPro"/>
</dbReference>
<dbReference type="GO" id="GO:0008643">
    <property type="term" value="P:carbohydrate transport"/>
    <property type="evidence" value="ECO:0007669"/>
    <property type="project" value="InterPro"/>
</dbReference>
<dbReference type="OrthoDB" id="177316at2"/>
<feature type="chain" id="PRO_5016189480" evidence="2">
    <location>
        <begin position="35"/>
        <end position="407"/>
    </location>
</feature>
<reference evidence="4" key="1">
    <citation type="submission" date="2018-05" db="EMBL/GenBank/DDBJ databases">
        <authorList>
            <person name="Li X."/>
        </authorList>
    </citation>
    <scope>NUCLEOTIDE SEQUENCE [LARGE SCALE GENOMIC DNA]</scope>
    <source>
        <strain evidence="4">LX32</strain>
    </source>
</reference>
<dbReference type="GO" id="GO:0016020">
    <property type="term" value="C:membrane"/>
    <property type="evidence" value="ECO:0007669"/>
    <property type="project" value="InterPro"/>
</dbReference>
<proteinExistence type="inferred from homology"/>
<evidence type="ECO:0000256" key="1">
    <source>
        <dbReference type="ARBA" id="ARBA00008769"/>
    </source>
</evidence>
<dbReference type="Pfam" id="PF04966">
    <property type="entry name" value="OprB"/>
    <property type="match status" value="1"/>
</dbReference>